<dbReference type="RefSeq" id="WP_093051164.1">
    <property type="nucleotide sequence ID" value="NZ_FOGT01000007.1"/>
</dbReference>
<dbReference type="Proteomes" id="UP000198571">
    <property type="component" value="Unassembled WGS sequence"/>
</dbReference>
<accession>A0A1H9U723</accession>
<evidence type="ECO:0000313" key="2">
    <source>
        <dbReference type="EMBL" id="SES05380.1"/>
    </source>
</evidence>
<dbReference type="PANTHER" id="PTHR37038:SF14">
    <property type="entry name" value="TRANSCRIPTIONAL ACTIVATOR"/>
    <property type="match status" value="1"/>
</dbReference>
<dbReference type="SUPFAM" id="SSF47413">
    <property type="entry name" value="lambda repressor-like DNA-binding domains"/>
    <property type="match status" value="1"/>
</dbReference>
<evidence type="ECO:0000313" key="3">
    <source>
        <dbReference type="Proteomes" id="UP000198571"/>
    </source>
</evidence>
<reference evidence="3" key="1">
    <citation type="submission" date="2016-10" db="EMBL/GenBank/DDBJ databases">
        <authorList>
            <person name="Varghese N."/>
            <person name="Submissions S."/>
        </authorList>
    </citation>
    <scope>NUCLEOTIDE SEQUENCE [LARGE SCALE GENOMIC DNA]</scope>
    <source>
        <strain evidence="3">S9</strain>
    </source>
</reference>
<sequence>MEFNIGGRIKDLRVYRNLSQKELAIGICSQAMISKIEKGGNQPSADVLYQIADRLGVDINYFFGMSESPTHDYVDMVLKELDKAIRQTNYKEALDLVAIEKHNPLFKTPHLQQILLWREGICTLHLSGKSDRALRKINQALNLSTTAANLHSEVELKILNTKAILLAINHQLDDSENVVTDLINYIETAPNTIDPKIMINIYFNASKNSINKKAYEEAMTRSARGIAICINNELLYLLGELYFQKGKSLYLLSDNNLKEALAYMTTAISVFDMTGNERFKEYVQDEISLMESSS</sequence>
<dbReference type="InterPro" id="IPR010982">
    <property type="entry name" value="Lambda_DNA-bd_dom_sf"/>
</dbReference>
<dbReference type="SUPFAM" id="SSF48452">
    <property type="entry name" value="TPR-like"/>
    <property type="match status" value="1"/>
</dbReference>
<proteinExistence type="predicted"/>
<dbReference type="Pfam" id="PF01381">
    <property type="entry name" value="HTH_3"/>
    <property type="match status" value="1"/>
</dbReference>
<dbReference type="InterPro" id="IPR001387">
    <property type="entry name" value="Cro/C1-type_HTH"/>
</dbReference>
<dbReference type="GO" id="GO:0003677">
    <property type="term" value="F:DNA binding"/>
    <property type="evidence" value="ECO:0007669"/>
    <property type="project" value="InterPro"/>
</dbReference>
<dbReference type="AlphaFoldDB" id="A0A1H9U723"/>
<dbReference type="STRING" id="1601833.SAMN05518684_10717"/>
<evidence type="ECO:0000259" key="1">
    <source>
        <dbReference type="PROSITE" id="PS50943"/>
    </source>
</evidence>
<dbReference type="Pfam" id="PF18768">
    <property type="entry name" value="RNPP_C"/>
    <property type="match status" value="1"/>
</dbReference>
<name>A0A1H9U723_9BACI</name>
<dbReference type="PANTHER" id="PTHR37038">
    <property type="entry name" value="TRANSCRIPTIONAL REGULATOR-RELATED"/>
    <property type="match status" value="1"/>
</dbReference>
<dbReference type="Gene3D" id="1.25.40.10">
    <property type="entry name" value="Tetratricopeptide repeat domain"/>
    <property type="match status" value="1"/>
</dbReference>
<dbReference type="CDD" id="cd00093">
    <property type="entry name" value="HTH_XRE"/>
    <property type="match status" value="1"/>
</dbReference>
<keyword evidence="3" id="KW-1185">Reference proteome</keyword>
<dbReference type="EMBL" id="FOGT01000007">
    <property type="protein sequence ID" value="SES05380.1"/>
    <property type="molecule type" value="Genomic_DNA"/>
</dbReference>
<dbReference type="InterPro" id="IPR011990">
    <property type="entry name" value="TPR-like_helical_dom_sf"/>
</dbReference>
<dbReference type="SMART" id="SM00530">
    <property type="entry name" value="HTH_XRE"/>
    <property type="match status" value="1"/>
</dbReference>
<organism evidence="2 3">
    <name type="scientific">Salipaludibacillus aurantiacus</name>
    <dbReference type="NCBI Taxonomy" id="1601833"/>
    <lineage>
        <taxon>Bacteria</taxon>
        <taxon>Bacillati</taxon>
        <taxon>Bacillota</taxon>
        <taxon>Bacilli</taxon>
        <taxon>Bacillales</taxon>
        <taxon>Bacillaceae</taxon>
    </lineage>
</organism>
<feature type="domain" description="HTH cro/C1-type" evidence="1">
    <location>
        <begin position="9"/>
        <end position="62"/>
    </location>
</feature>
<dbReference type="OrthoDB" id="1150409at2"/>
<dbReference type="InterPro" id="IPR053163">
    <property type="entry name" value="HTH-type_regulator_Rgg"/>
</dbReference>
<gene>
    <name evidence="2" type="ORF">SAMN05518684_10717</name>
</gene>
<dbReference type="PROSITE" id="PS50943">
    <property type="entry name" value="HTH_CROC1"/>
    <property type="match status" value="1"/>
</dbReference>
<dbReference type="InterPro" id="IPR041315">
    <property type="entry name" value="PlcR_TPR"/>
</dbReference>
<protein>
    <submittedName>
        <fullName evidence="2">Transcriptional regulator, contains XRE-family HTH domain</fullName>
    </submittedName>
</protein>